<dbReference type="EMBL" id="FOAZ01000017">
    <property type="protein sequence ID" value="SEM03336.1"/>
    <property type="molecule type" value="Genomic_DNA"/>
</dbReference>
<organism evidence="2 3">
    <name type="scientific">Streptacidiphilus jiangxiensis</name>
    <dbReference type="NCBI Taxonomy" id="235985"/>
    <lineage>
        <taxon>Bacteria</taxon>
        <taxon>Bacillati</taxon>
        <taxon>Actinomycetota</taxon>
        <taxon>Actinomycetes</taxon>
        <taxon>Kitasatosporales</taxon>
        <taxon>Streptomycetaceae</taxon>
        <taxon>Streptacidiphilus</taxon>
    </lineage>
</organism>
<dbReference type="InterPro" id="IPR011042">
    <property type="entry name" value="6-blade_b-propeller_TolB-like"/>
</dbReference>
<evidence type="ECO:0000313" key="2">
    <source>
        <dbReference type="EMBL" id="SEM03336.1"/>
    </source>
</evidence>
<dbReference type="OrthoDB" id="9768084at2"/>
<dbReference type="PANTHER" id="PTHR42060:SF1">
    <property type="entry name" value="NHL REPEAT-CONTAINING PROTEIN"/>
    <property type="match status" value="1"/>
</dbReference>
<gene>
    <name evidence="2" type="ORF">SAMN05414137_11733</name>
</gene>
<dbReference type="AlphaFoldDB" id="A0A1H7V2G8"/>
<dbReference type="STRING" id="235985.SAMN05414137_11733"/>
<dbReference type="Gene3D" id="2.120.10.30">
    <property type="entry name" value="TolB, C-terminal domain"/>
    <property type="match status" value="1"/>
</dbReference>
<proteinExistence type="predicted"/>
<keyword evidence="3" id="KW-1185">Reference proteome</keyword>
<protein>
    <submittedName>
        <fullName evidence="2">Sugar lactone lactonase YvrE</fullName>
    </submittedName>
</protein>
<dbReference type="Proteomes" id="UP000183015">
    <property type="component" value="Unassembled WGS sequence"/>
</dbReference>
<dbReference type="PANTHER" id="PTHR42060">
    <property type="entry name" value="NHL REPEAT-CONTAINING PROTEIN-RELATED"/>
    <property type="match status" value="1"/>
</dbReference>
<accession>A0A1H7V2G8</accession>
<evidence type="ECO:0000256" key="1">
    <source>
        <dbReference type="SAM" id="SignalP"/>
    </source>
</evidence>
<dbReference type="InterPro" id="IPR052998">
    <property type="entry name" value="Hetero-Diels-Alderase-like"/>
</dbReference>
<feature type="signal peptide" evidence="1">
    <location>
        <begin position="1"/>
        <end position="22"/>
    </location>
</feature>
<feature type="chain" id="PRO_5038972069" evidence="1">
    <location>
        <begin position="23"/>
        <end position="323"/>
    </location>
</feature>
<dbReference type="SUPFAM" id="SSF63829">
    <property type="entry name" value="Calcium-dependent phosphotriesterase"/>
    <property type="match status" value="1"/>
</dbReference>
<dbReference type="RefSeq" id="WP_143094561.1">
    <property type="nucleotide sequence ID" value="NZ_BBPN01000004.1"/>
</dbReference>
<dbReference type="eggNOG" id="COG0823">
    <property type="taxonomic scope" value="Bacteria"/>
</dbReference>
<sequence length="323" mass="33117">MKKLLPVTGALVALTLSLGALAGPAAASATATPAHVLAHFDFTEHQTPENLAVEPGGAVDLTFSVARQVARVQPDGKVRVLATMPLPKDGGANTPVLGFAATMGLVRGGDGTVYFLYAAGSRKLTGVWRLRPHGRPERIAALPADSLPNGLALDGHSGTLYVADSALGRVWSVPVGGGRATVWSDASELAAVHYLGANGIKVHDDAVWVSNTDQGTVVRIPLLPDGRASRDPQVWASGLDAVDDFAFTGPGPQLLVALNKSDQVVRVDQGGVVTPVLGPADGLENPSSLAVDAGSVYVASAAYLTHVDPNLLTASLGALTGRD</sequence>
<reference evidence="3" key="1">
    <citation type="submission" date="2016-10" db="EMBL/GenBank/DDBJ databases">
        <authorList>
            <person name="Varghese N."/>
        </authorList>
    </citation>
    <scope>NUCLEOTIDE SEQUENCE [LARGE SCALE GENOMIC DNA]</scope>
    <source>
        <strain evidence="3">DSM 45096 / BCRC 16803 / CGMCC 4.1857 / CIP 109030 / JCM 12277 / KCTC 19219 / NBRC 100920 / 33214</strain>
    </source>
</reference>
<evidence type="ECO:0000313" key="3">
    <source>
        <dbReference type="Proteomes" id="UP000183015"/>
    </source>
</evidence>
<name>A0A1H7V2G8_STRJI</name>
<keyword evidence="1" id="KW-0732">Signal</keyword>